<evidence type="ECO:0000256" key="3">
    <source>
        <dbReference type="ARBA" id="ARBA00022475"/>
    </source>
</evidence>
<dbReference type="InterPro" id="IPR035906">
    <property type="entry name" value="MetI-like_sf"/>
</dbReference>
<evidence type="ECO:0000259" key="8">
    <source>
        <dbReference type="PROSITE" id="PS50928"/>
    </source>
</evidence>
<gene>
    <name evidence="9" type="primary">yteP_13</name>
    <name evidence="9" type="ORF">SDC9_75236</name>
</gene>
<feature type="transmembrane region" description="Helical" evidence="7">
    <location>
        <begin position="24"/>
        <end position="42"/>
    </location>
</feature>
<dbReference type="Pfam" id="PF00528">
    <property type="entry name" value="BPD_transp_1"/>
    <property type="match status" value="1"/>
</dbReference>
<dbReference type="GO" id="GO:0055085">
    <property type="term" value="P:transmembrane transport"/>
    <property type="evidence" value="ECO:0007669"/>
    <property type="project" value="InterPro"/>
</dbReference>
<evidence type="ECO:0000256" key="2">
    <source>
        <dbReference type="ARBA" id="ARBA00022448"/>
    </source>
</evidence>
<evidence type="ECO:0000256" key="5">
    <source>
        <dbReference type="ARBA" id="ARBA00022989"/>
    </source>
</evidence>
<feature type="transmembrane region" description="Helical" evidence="7">
    <location>
        <begin position="92"/>
        <end position="112"/>
    </location>
</feature>
<feature type="transmembrane region" description="Helical" evidence="7">
    <location>
        <begin position="185"/>
        <end position="204"/>
    </location>
</feature>
<keyword evidence="5 7" id="KW-1133">Transmembrane helix</keyword>
<organism evidence="9">
    <name type="scientific">bioreactor metagenome</name>
    <dbReference type="NCBI Taxonomy" id="1076179"/>
    <lineage>
        <taxon>unclassified sequences</taxon>
        <taxon>metagenomes</taxon>
        <taxon>ecological metagenomes</taxon>
    </lineage>
</organism>
<dbReference type="InterPro" id="IPR000515">
    <property type="entry name" value="MetI-like"/>
</dbReference>
<evidence type="ECO:0000313" key="9">
    <source>
        <dbReference type="EMBL" id="MPM28708.1"/>
    </source>
</evidence>
<reference evidence="9" key="1">
    <citation type="submission" date="2019-08" db="EMBL/GenBank/DDBJ databases">
        <authorList>
            <person name="Kucharzyk K."/>
            <person name="Murdoch R.W."/>
            <person name="Higgins S."/>
            <person name="Loffler F."/>
        </authorList>
    </citation>
    <scope>NUCLEOTIDE SEQUENCE</scope>
</reference>
<keyword evidence="6 7" id="KW-0472">Membrane</keyword>
<dbReference type="EMBL" id="VSSQ01005326">
    <property type="protein sequence ID" value="MPM28708.1"/>
    <property type="molecule type" value="Genomic_DNA"/>
</dbReference>
<evidence type="ECO:0000256" key="4">
    <source>
        <dbReference type="ARBA" id="ARBA00022692"/>
    </source>
</evidence>
<dbReference type="Gene3D" id="1.10.3720.10">
    <property type="entry name" value="MetI-like"/>
    <property type="match status" value="1"/>
</dbReference>
<keyword evidence="4 7" id="KW-0812">Transmembrane</keyword>
<feature type="transmembrane region" description="Helical" evidence="7">
    <location>
        <begin position="278"/>
        <end position="299"/>
    </location>
</feature>
<dbReference type="GO" id="GO:0005886">
    <property type="term" value="C:plasma membrane"/>
    <property type="evidence" value="ECO:0007669"/>
    <property type="project" value="UniProtKB-SubCell"/>
</dbReference>
<dbReference type="PROSITE" id="PS50928">
    <property type="entry name" value="ABC_TM1"/>
    <property type="match status" value="1"/>
</dbReference>
<feature type="transmembrane region" description="Helical" evidence="7">
    <location>
        <begin position="225"/>
        <end position="246"/>
    </location>
</feature>
<name>A0A644YL44_9ZZZZ</name>
<keyword evidence="9" id="KW-0762">Sugar transport</keyword>
<dbReference type="PANTHER" id="PTHR43227">
    <property type="entry name" value="BLL4140 PROTEIN"/>
    <property type="match status" value="1"/>
</dbReference>
<dbReference type="CDD" id="cd06261">
    <property type="entry name" value="TM_PBP2"/>
    <property type="match status" value="1"/>
</dbReference>
<evidence type="ECO:0000256" key="6">
    <source>
        <dbReference type="ARBA" id="ARBA00023136"/>
    </source>
</evidence>
<keyword evidence="2" id="KW-0813">Transport</keyword>
<comment type="caution">
    <text evidence="9">The sequence shown here is derived from an EMBL/GenBank/DDBJ whole genome shotgun (WGS) entry which is preliminary data.</text>
</comment>
<evidence type="ECO:0000256" key="1">
    <source>
        <dbReference type="ARBA" id="ARBA00004651"/>
    </source>
</evidence>
<feature type="domain" description="ABC transmembrane type-1" evidence="8">
    <location>
        <begin position="84"/>
        <end position="299"/>
    </location>
</feature>
<protein>
    <submittedName>
        <fullName evidence="9">Putative multiple-sugar transport system permease YteP</fullName>
    </submittedName>
</protein>
<accession>A0A644YL44</accession>
<feature type="transmembrane region" description="Helical" evidence="7">
    <location>
        <begin position="124"/>
        <end position="144"/>
    </location>
</feature>
<dbReference type="InterPro" id="IPR050809">
    <property type="entry name" value="UgpAE/MalFG_permease"/>
</dbReference>
<proteinExistence type="predicted"/>
<dbReference type="AlphaFoldDB" id="A0A644YL44"/>
<dbReference type="SUPFAM" id="SSF161098">
    <property type="entry name" value="MetI-like"/>
    <property type="match status" value="1"/>
</dbReference>
<keyword evidence="3" id="KW-1003">Cell membrane</keyword>
<comment type="subcellular location">
    <subcellularLocation>
        <location evidence="1">Cell membrane</location>
        <topology evidence="1">Multi-pass membrane protein</topology>
    </subcellularLocation>
</comment>
<dbReference type="PANTHER" id="PTHR43227:SF11">
    <property type="entry name" value="BLL4140 PROTEIN"/>
    <property type="match status" value="1"/>
</dbReference>
<evidence type="ECO:0000256" key="7">
    <source>
        <dbReference type="SAM" id="Phobius"/>
    </source>
</evidence>
<sequence>MINRRTTGKSPQLSIRKELAKYRWIYILAVPGLVYLLIFKYIPMYGVIVAFKDYSSRLGILQSPWVGLKHFLRLFASRDFTLLLRNTLLLNVYKIIVMTPLAMIFALSLNAIRNVHTKKVIQTISYFPHFLSWVVISGITFQLFSPYSGSINQLMVTMGIKPMTFLSDPKSFKTMLVVFGAWKELGWASIIYLAALSGINTELYEAAEIDGANAAKKTWHVTIPALIPTMVTLLLIDIGKIMSVGFEQVYVYLNPILYETGDVFATYVYRVGLGQGKFSYTTAVELFNTLIGLLLLVIANKISRKMTEESLW</sequence>